<proteinExistence type="inferred from homology"/>
<dbReference type="InterPro" id="IPR018168">
    <property type="entry name" value="Ubi_Hdrlase_CS"/>
</dbReference>
<dbReference type="PRINTS" id="PR00420">
    <property type="entry name" value="RNGMNOXGNASE"/>
</dbReference>
<keyword evidence="6" id="KW-0560">Oxidoreductase</keyword>
<name>A0ABP3Q9A5_9PROT</name>
<dbReference type="RefSeq" id="WP_166935263.1">
    <property type="nucleotide sequence ID" value="NZ_BAAADD010000009.1"/>
</dbReference>
<dbReference type="PROSITE" id="PS01304">
    <property type="entry name" value="UBIH"/>
    <property type="match status" value="1"/>
</dbReference>
<dbReference type="Pfam" id="PF01494">
    <property type="entry name" value="FAD_binding_3"/>
    <property type="match status" value="1"/>
</dbReference>
<evidence type="ECO:0000313" key="10">
    <source>
        <dbReference type="Proteomes" id="UP001499951"/>
    </source>
</evidence>
<evidence type="ECO:0000256" key="4">
    <source>
        <dbReference type="ARBA" id="ARBA00022630"/>
    </source>
</evidence>
<comment type="caution">
    <text evidence="9">The sequence shown here is derived from an EMBL/GenBank/DDBJ whole genome shotgun (WGS) entry which is preliminary data.</text>
</comment>
<dbReference type="EMBL" id="BAAADD010000009">
    <property type="protein sequence ID" value="GAA0582212.1"/>
    <property type="molecule type" value="Genomic_DNA"/>
</dbReference>
<keyword evidence="7" id="KW-0503">Monooxygenase</keyword>
<accession>A0ABP3Q9A5</accession>
<dbReference type="InterPro" id="IPR010971">
    <property type="entry name" value="UbiH/COQ6"/>
</dbReference>
<dbReference type="Gene3D" id="3.50.50.60">
    <property type="entry name" value="FAD/NAD(P)-binding domain"/>
    <property type="match status" value="2"/>
</dbReference>
<comment type="cofactor">
    <cofactor evidence="1">
        <name>FAD</name>
        <dbReference type="ChEBI" id="CHEBI:57692"/>
    </cofactor>
</comment>
<evidence type="ECO:0000256" key="3">
    <source>
        <dbReference type="ARBA" id="ARBA00005349"/>
    </source>
</evidence>
<dbReference type="InterPro" id="IPR036188">
    <property type="entry name" value="FAD/NAD-bd_sf"/>
</dbReference>
<evidence type="ECO:0000256" key="7">
    <source>
        <dbReference type="ARBA" id="ARBA00023033"/>
    </source>
</evidence>
<sequence length="401" mass="42731">MDADVIIGGGGFVGLSLALALARKGLSVTVADPVTPSAAADAAFDGRVSALSYASLRMFERLGVGADLASEAQPIEQILVTDATLDRPPSPFSLHFDGEEIGGPLGAIAENRAIRRALYAAVARQPIRLIAPAAVTGCSVEGAGVRARLSDGTELSAALLVAADGRESRLREEMGIGTVGWSYGQNGIVATVTHEKPHLGTAYEHFLPSGPFAILPLTGNRSSLVWTEKTADAASLMRLEPAEFLAEIARRFGDHLGAVAHEGPRWSYPLRFHLAREYVRPRFALAGDAAHGIHPIAGQGLNLGLRDVAALADVIADAAELGRDIGTLDVLKTYERWRRFDSFAMGLTMDAFNRLFSNDIAPLRLARDLGMGMVDRIAPLRRYFMREAGGDVGKLPSLMQA</sequence>
<evidence type="ECO:0000313" key="9">
    <source>
        <dbReference type="EMBL" id="GAA0582212.1"/>
    </source>
</evidence>
<evidence type="ECO:0000256" key="1">
    <source>
        <dbReference type="ARBA" id="ARBA00001974"/>
    </source>
</evidence>
<gene>
    <name evidence="9" type="ORF">GCM10008942_33920</name>
</gene>
<keyword evidence="5" id="KW-0274">FAD</keyword>
<dbReference type="InterPro" id="IPR002938">
    <property type="entry name" value="FAD-bd"/>
</dbReference>
<protein>
    <submittedName>
        <fullName evidence="9">UbiH/UbiF/VisC/COQ6 family ubiquinone biosynthesis hydroxylase</fullName>
    </submittedName>
</protein>
<keyword evidence="4" id="KW-0285">Flavoprotein</keyword>
<dbReference type="InterPro" id="IPR051205">
    <property type="entry name" value="UbiH/COQ6_monooxygenase"/>
</dbReference>
<evidence type="ECO:0000256" key="2">
    <source>
        <dbReference type="ARBA" id="ARBA00004749"/>
    </source>
</evidence>
<keyword evidence="10" id="KW-1185">Reference proteome</keyword>
<organism evidence="9 10">
    <name type="scientific">Rhizomicrobium electricum</name>
    <dbReference type="NCBI Taxonomy" id="480070"/>
    <lineage>
        <taxon>Bacteria</taxon>
        <taxon>Pseudomonadati</taxon>
        <taxon>Pseudomonadota</taxon>
        <taxon>Alphaproteobacteria</taxon>
        <taxon>Micropepsales</taxon>
        <taxon>Micropepsaceae</taxon>
        <taxon>Rhizomicrobium</taxon>
    </lineage>
</organism>
<feature type="domain" description="FAD-binding" evidence="8">
    <location>
        <begin position="3"/>
        <end position="339"/>
    </location>
</feature>
<evidence type="ECO:0000256" key="5">
    <source>
        <dbReference type="ARBA" id="ARBA00022827"/>
    </source>
</evidence>
<dbReference type="NCBIfam" id="TIGR01988">
    <property type="entry name" value="Ubi-OHases"/>
    <property type="match status" value="1"/>
</dbReference>
<comment type="similarity">
    <text evidence="3">Belongs to the UbiH/COQ6 family.</text>
</comment>
<evidence type="ECO:0000259" key="8">
    <source>
        <dbReference type="Pfam" id="PF01494"/>
    </source>
</evidence>
<reference evidence="10" key="1">
    <citation type="journal article" date="2019" name="Int. J. Syst. Evol. Microbiol.">
        <title>The Global Catalogue of Microorganisms (GCM) 10K type strain sequencing project: providing services to taxonomists for standard genome sequencing and annotation.</title>
        <authorList>
            <consortium name="The Broad Institute Genomics Platform"/>
            <consortium name="The Broad Institute Genome Sequencing Center for Infectious Disease"/>
            <person name="Wu L."/>
            <person name="Ma J."/>
        </authorList>
    </citation>
    <scope>NUCLEOTIDE SEQUENCE [LARGE SCALE GENOMIC DNA]</scope>
    <source>
        <strain evidence="10">JCM 15089</strain>
    </source>
</reference>
<dbReference type="PANTHER" id="PTHR43876:SF7">
    <property type="entry name" value="UBIQUINONE BIOSYNTHESIS MONOOXYGENASE COQ6, MITOCHONDRIAL"/>
    <property type="match status" value="1"/>
</dbReference>
<comment type="pathway">
    <text evidence="2">Cofactor biosynthesis; ubiquinone biosynthesis.</text>
</comment>
<evidence type="ECO:0000256" key="6">
    <source>
        <dbReference type="ARBA" id="ARBA00023002"/>
    </source>
</evidence>
<dbReference type="PANTHER" id="PTHR43876">
    <property type="entry name" value="UBIQUINONE BIOSYNTHESIS MONOOXYGENASE COQ6, MITOCHONDRIAL"/>
    <property type="match status" value="1"/>
</dbReference>
<dbReference type="SUPFAM" id="SSF51905">
    <property type="entry name" value="FAD/NAD(P)-binding domain"/>
    <property type="match status" value="1"/>
</dbReference>
<keyword evidence="9" id="KW-0830">Ubiquinone</keyword>
<dbReference type="Proteomes" id="UP001499951">
    <property type="component" value="Unassembled WGS sequence"/>
</dbReference>